<dbReference type="SUPFAM" id="SSF50182">
    <property type="entry name" value="Sm-like ribonucleoproteins"/>
    <property type="match status" value="1"/>
</dbReference>
<feature type="domain" description="Mechanosensitive ion channel MscS C-terminal" evidence="9">
    <location>
        <begin position="172"/>
        <end position="250"/>
    </location>
</feature>
<dbReference type="SUPFAM" id="SSF82861">
    <property type="entry name" value="Mechanosensitive channel protein MscS (YggB), transmembrane region"/>
    <property type="match status" value="1"/>
</dbReference>
<dbReference type="Proteomes" id="UP000002534">
    <property type="component" value="Chromosome"/>
</dbReference>
<keyword evidence="3" id="KW-1003">Cell membrane</keyword>
<dbReference type="PROSITE" id="PS01246">
    <property type="entry name" value="UPF0003"/>
    <property type="match status" value="1"/>
</dbReference>
<dbReference type="Pfam" id="PF21082">
    <property type="entry name" value="MS_channel_3rd"/>
    <property type="match status" value="1"/>
</dbReference>
<evidence type="ECO:0000259" key="9">
    <source>
        <dbReference type="Pfam" id="PF21082"/>
    </source>
</evidence>
<accession>Q3A1P9</accession>
<dbReference type="Pfam" id="PF05552">
    <property type="entry name" value="MS_channel_1st_1"/>
    <property type="match status" value="1"/>
</dbReference>
<dbReference type="PANTHER" id="PTHR30221">
    <property type="entry name" value="SMALL-CONDUCTANCE MECHANOSENSITIVE CHANNEL"/>
    <property type="match status" value="1"/>
</dbReference>
<dbReference type="InterPro" id="IPR011014">
    <property type="entry name" value="MscS_channel_TM-2"/>
</dbReference>
<dbReference type="eggNOG" id="COG0668">
    <property type="taxonomic scope" value="Bacteria"/>
</dbReference>
<feature type="transmembrane region" description="Helical" evidence="7">
    <location>
        <begin position="77"/>
        <end position="95"/>
    </location>
</feature>
<dbReference type="OrthoDB" id="9784565at2"/>
<dbReference type="EMBL" id="CP000142">
    <property type="protein sequence ID" value="ABA89708.1"/>
    <property type="molecule type" value="Genomic_DNA"/>
</dbReference>
<reference evidence="11 12" key="2">
    <citation type="journal article" date="2012" name="BMC Genomics">
        <title>The genome of Pelobacter carbinolicus reveals surprising metabolic capabilities and physiological features.</title>
        <authorList>
            <person name="Aklujkar M."/>
            <person name="Haveman S.A."/>
            <person name="Didonato R.Jr."/>
            <person name="Chertkov O."/>
            <person name="Han C.S."/>
            <person name="Land M.L."/>
            <person name="Brown P."/>
            <person name="Lovley D.R."/>
        </authorList>
    </citation>
    <scope>NUCLEOTIDE SEQUENCE [LARGE SCALE GENOMIC DNA]</scope>
    <source>
        <strain evidence="12">DSM 2380 / NBRC 103641 / GraBd1</strain>
    </source>
</reference>
<evidence type="ECO:0000256" key="7">
    <source>
        <dbReference type="SAM" id="Phobius"/>
    </source>
</evidence>
<dbReference type="InterPro" id="IPR006686">
    <property type="entry name" value="MscS_channel_CS"/>
</dbReference>
<dbReference type="STRING" id="338963.Pcar_2469"/>
<keyword evidence="4 7" id="KW-0812">Transmembrane</keyword>
<dbReference type="InterPro" id="IPR008910">
    <property type="entry name" value="MSC_TM_helix"/>
</dbReference>
<reference evidence="12" key="1">
    <citation type="submission" date="2005-10" db="EMBL/GenBank/DDBJ databases">
        <title>Complete sequence of Pelobacter carbinolicus DSM 2380.</title>
        <authorList>
            <person name="Copeland A."/>
            <person name="Lucas S."/>
            <person name="Lapidus A."/>
            <person name="Barry K."/>
            <person name="Detter J.C."/>
            <person name="Glavina T."/>
            <person name="Hammon N."/>
            <person name="Israni S."/>
            <person name="Pitluck S."/>
            <person name="Chertkov O."/>
            <person name="Schmutz J."/>
            <person name="Larimer F."/>
            <person name="Land M."/>
            <person name="Kyrpides N."/>
            <person name="Ivanova N."/>
            <person name="Richardson P."/>
        </authorList>
    </citation>
    <scope>NUCLEOTIDE SEQUENCE [LARGE SCALE GENOMIC DNA]</scope>
    <source>
        <strain evidence="12">DSM 2380 / NBRC 103641 / GraBd1</strain>
    </source>
</reference>
<dbReference type="GO" id="GO:0005886">
    <property type="term" value="C:plasma membrane"/>
    <property type="evidence" value="ECO:0007669"/>
    <property type="project" value="UniProtKB-SubCell"/>
</dbReference>
<gene>
    <name evidence="11" type="ordered locus">Pcar_2469</name>
</gene>
<comment type="subcellular location">
    <subcellularLocation>
        <location evidence="1">Cell membrane</location>
        <topology evidence="1">Multi-pass membrane protein</topology>
    </subcellularLocation>
</comment>
<evidence type="ECO:0000256" key="1">
    <source>
        <dbReference type="ARBA" id="ARBA00004651"/>
    </source>
</evidence>
<dbReference type="Gene3D" id="3.30.70.100">
    <property type="match status" value="1"/>
</dbReference>
<name>Q3A1P9_SYNC1</name>
<keyword evidence="12" id="KW-1185">Reference proteome</keyword>
<dbReference type="InterPro" id="IPR045275">
    <property type="entry name" value="MscS_archaea/bacteria_type"/>
</dbReference>
<evidence type="ECO:0000313" key="11">
    <source>
        <dbReference type="EMBL" id="ABA89708.1"/>
    </source>
</evidence>
<comment type="similarity">
    <text evidence="2">Belongs to the MscS (TC 1.A.23) family.</text>
</comment>
<dbReference type="SUPFAM" id="SSF82689">
    <property type="entry name" value="Mechanosensitive channel protein MscS (YggB), C-terminal domain"/>
    <property type="match status" value="1"/>
</dbReference>
<dbReference type="InterPro" id="IPR023408">
    <property type="entry name" value="MscS_beta-dom_sf"/>
</dbReference>
<keyword evidence="5 7" id="KW-1133">Transmembrane helix</keyword>
<evidence type="ECO:0000313" key="12">
    <source>
        <dbReference type="Proteomes" id="UP000002534"/>
    </source>
</evidence>
<evidence type="ECO:0000256" key="5">
    <source>
        <dbReference type="ARBA" id="ARBA00022989"/>
    </source>
</evidence>
<dbReference type="Gene3D" id="2.30.30.60">
    <property type="match status" value="1"/>
</dbReference>
<evidence type="ECO:0000256" key="4">
    <source>
        <dbReference type="ARBA" id="ARBA00022692"/>
    </source>
</evidence>
<evidence type="ECO:0000259" key="10">
    <source>
        <dbReference type="Pfam" id="PF21088"/>
    </source>
</evidence>
<dbReference type="AlphaFoldDB" id="Q3A1P9"/>
<feature type="domain" description="Mechanosensitive ion channel transmembrane helices 2/3" evidence="10">
    <location>
        <begin position="55"/>
        <end position="96"/>
    </location>
</feature>
<dbReference type="InterPro" id="IPR049278">
    <property type="entry name" value="MS_channel_C"/>
</dbReference>
<evidence type="ECO:0000256" key="3">
    <source>
        <dbReference type="ARBA" id="ARBA00022475"/>
    </source>
</evidence>
<feature type="transmembrane region" description="Helical" evidence="7">
    <location>
        <begin position="6"/>
        <end position="28"/>
    </location>
</feature>
<dbReference type="GO" id="GO:0008381">
    <property type="term" value="F:mechanosensitive monoatomic ion channel activity"/>
    <property type="evidence" value="ECO:0007669"/>
    <property type="project" value="InterPro"/>
</dbReference>
<dbReference type="InterPro" id="IPR011066">
    <property type="entry name" value="MscS_channel_C_sf"/>
</dbReference>
<sequence length="269" mass="29608">MNQIKPWLTVYGLNLLGAVLILAIGLWLSKLISKLVRRLMKARALDPTLIAFCGNLIYASLVTFVIIAALSKLGVQTASLIAVLGAAGLAVGLSLQSSLSNFAAGIMMIVLRPFKAGDFIEGGGIAGTVELIHIFSTRLKTPDNRTVIVPNAKLLGDNIINYTERGTRRMDLVIGVSYEDDIRQVKQTLLDIIAEDKRFLTDPAPVVALHEFADSSLNFVMRPWISVKNYWPTYFDTMEKIKLRFDEAGICIPFPQRDVHLVPAPENAD</sequence>
<organism evidence="11 12">
    <name type="scientific">Syntrophotalea carbinolica (strain DSM 2380 / NBRC 103641 / GraBd1)</name>
    <name type="common">Pelobacter carbinolicus</name>
    <dbReference type="NCBI Taxonomy" id="338963"/>
    <lineage>
        <taxon>Bacteria</taxon>
        <taxon>Pseudomonadati</taxon>
        <taxon>Thermodesulfobacteriota</taxon>
        <taxon>Desulfuromonadia</taxon>
        <taxon>Desulfuromonadales</taxon>
        <taxon>Syntrophotaleaceae</taxon>
        <taxon>Syntrophotalea</taxon>
    </lineage>
</organism>
<protein>
    <submittedName>
        <fullName evidence="11">Mechanosensitive ion channel family protein</fullName>
    </submittedName>
</protein>
<dbReference type="Pfam" id="PF21088">
    <property type="entry name" value="MS_channel_1st"/>
    <property type="match status" value="1"/>
</dbReference>
<proteinExistence type="inferred from homology"/>
<dbReference type="KEGG" id="pca:Pcar_2469"/>
<dbReference type="InterPro" id="IPR049142">
    <property type="entry name" value="MS_channel_1st"/>
</dbReference>
<dbReference type="Gene3D" id="1.10.287.1260">
    <property type="match status" value="1"/>
</dbReference>
<dbReference type="PANTHER" id="PTHR30221:SF1">
    <property type="entry name" value="SMALL-CONDUCTANCE MECHANOSENSITIVE CHANNEL"/>
    <property type="match status" value="1"/>
</dbReference>
<evidence type="ECO:0000256" key="6">
    <source>
        <dbReference type="ARBA" id="ARBA00023136"/>
    </source>
</evidence>
<dbReference type="HOGENOM" id="CLU_037945_1_1_7"/>
<dbReference type="RefSeq" id="WP_011342235.1">
    <property type="nucleotide sequence ID" value="NC_007498.2"/>
</dbReference>
<evidence type="ECO:0000256" key="2">
    <source>
        <dbReference type="ARBA" id="ARBA00008017"/>
    </source>
</evidence>
<dbReference type="InterPro" id="IPR006685">
    <property type="entry name" value="MscS_channel_2nd"/>
</dbReference>
<dbReference type="InterPro" id="IPR010920">
    <property type="entry name" value="LSM_dom_sf"/>
</dbReference>
<feature type="domain" description="Mechanosensitive ion channel MscS" evidence="8">
    <location>
        <begin position="98"/>
        <end position="163"/>
    </location>
</feature>
<keyword evidence="6 7" id="KW-0472">Membrane</keyword>
<feature type="transmembrane region" description="Helical" evidence="7">
    <location>
        <begin position="49"/>
        <end position="71"/>
    </location>
</feature>
<dbReference type="Pfam" id="PF00924">
    <property type="entry name" value="MS_channel_2nd"/>
    <property type="match status" value="1"/>
</dbReference>
<evidence type="ECO:0000259" key="8">
    <source>
        <dbReference type="Pfam" id="PF00924"/>
    </source>
</evidence>